<dbReference type="Pfam" id="PF04002">
    <property type="entry name" value="RadC"/>
    <property type="match status" value="1"/>
</dbReference>
<organism evidence="7 8">
    <name type="scientific">Achromobacter piechaudii ATCC 43553</name>
    <dbReference type="NCBI Taxonomy" id="742159"/>
    <lineage>
        <taxon>Bacteria</taxon>
        <taxon>Pseudomonadati</taxon>
        <taxon>Pseudomonadota</taxon>
        <taxon>Betaproteobacteria</taxon>
        <taxon>Burkholderiales</taxon>
        <taxon>Alcaligenaceae</taxon>
        <taxon>Achromobacter</taxon>
    </lineage>
</organism>
<feature type="domain" description="MPN" evidence="6">
    <location>
        <begin position="1"/>
        <end position="70"/>
    </location>
</feature>
<evidence type="ECO:0000313" key="8">
    <source>
        <dbReference type="Proteomes" id="UP000004510"/>
    </source>
</evidence>
<dbReference type="PROSITE" id="PS50249">
    <property type="entry name" value="MPN"/>
    <property type="match status" value="1"/>
</dbReference>
<dbReference type="PANTHER" id="PTHR30471">
    <property type="entry name" value="DNA REPAIR PROTEIN RADC"/>
    <property type="match status" value="1"/>
</dbReference>
<evidence type="ECO:0000256" key="4">
    <source>
        <dbReference type="ARBA" id="ARBA00022833"/>
    </source>
</evidence>
<proteinExistence type="predicted"/>
<evidence type="ECO:0000256" key="3">
    <source>
        <dbReference type="ARBA" id="ARBA00022801"/>
    </source>
</evidence>
<dbReference type="PANTHER" id="PTHR30471:SF3">
    <property type="entry name" value="UPF0758 PROTEIN YEES-RELATED"/>
    <property type="match status" value="1"/>
</dbReference>
<keyword evidence="5" id="KW-0482">Metalloprotease</keyword>
<dbReference type="GO" id="GO:0006508">
    <property type="term" value="P:proteolysis"/>
    <property type="evidence" value="ECO:0007669"/>
    <property type="project" value="UniProtKB-KW"/>
</dbReference>
<dbReference type="GO" id="GO:0008237">
    <property type="term" value="F:metallopeptidase activity"/>
    <property type="evidence" value="ECO:0007669"/>
    <property type="project" value="UniProtKB-KW"/>
</dbReference>
<accession>D4X4A0</accession>
<evidence type="ECO:0000259" key="6">
    <source>
        <dbReference type="PROSITE" id="PS50249"/>
    </source>
</evidence>
<sequence>MIAFEEMFKGISSETSVYRREVVKAGIRHNAHSILIAHNRPSGSSQPSWAYVEVARRLRSCADRLLTACA</sequence>
<dbReference type="InterPro" id="IPR037518">
    <property type="entry name" value="MPN"/>
</dbReference>
<dbReference type="InterPro" id="IPR025657">
    <property type="entry name" value="RadC_JAB"/>
</dbReference>
<protein>
    <submittedName>
        <fullName evidence="7">DNA repair protein RadC</fullName>
    </submittedName>
</protein>
<dbReference type="EMBL" id="ADMS01000011">
    <property type="protein sequence ID" value="EFF78385.1"/>
    <property type="molecule type" value="Genomic_DNA"/>
</dbReference>
<dbReference type="GO" id="GO:0046872">
    <property type="term" value="F:metal ion binding"/>
    <property type="evidence" value="ECO:0007669"/>
    <property type="project" value="UniProtKB-KW"/>
</dbReference>
<dbReference type="OrthoDB" id="9804482at2"/>
<dbReference type="Gene3D" id="3.40.140.10">
    <property type="entry name" value="Cytidine Deaminase, domain 2"/>
    <property type="match status" value="1"/>
</dbReference>
<evidence type="ECO:0000256" key="2">
    <source>
        <dbReference type="ARBA" id="ARBA00022723"/>
    </source>
</evidence>
<dbReference type="InterPro" id="IPR001405">
    <property type="entry name" value="UPF0758"/>
</dbReference>
<reference evidence="8" key="1">
    <citation type="submission" date="2010-03" db="EMBL/GenBank/DDBJ databases">
        <title>Complete sequence of Mobiluncus curtisii ATCC 43063.</title>
        <authorList>
            <person name="Muzny D."/>
            <person name="Qin X."/>
            <person name="Deng J."/>
            <person name="Jiang H."/>
            <person name="Liu Y."/>
            <person name="Qu J."/>
            <person name="Song X.-Z."/>
            <person name="Zhang L."/>
            <person name="Thornton R."/>
            <person name="Coyle M."/>
            <person name="Francisco L."/>
            <person name="Jackson L."/>
            <person name="Javaid M."/>
            <person name="Korchina V."/>
            <person name="Kovar C."/>
            <person name="Mata R."/>
            <person name="Mathew T."/>
            <person name="Ngo R."/>
            <person name="Nguyen L."/>
            <person name="Nguyen N."/>
            <person name="Okwuonu G."/>
            <person name="Ongeri F."/>
            <person name="Pham C."/>
            <person name="Simmons D."/>
            <person name="Wilczek-Boney K."/>
            <person name="Hale W."/>
            <person name="Jakkamsetti A."/>
            <person name="Pham P."/>
            <person name="Ruth R."/>
            <person name="San Lucas F."/>
            <person name="Warren J."/>
            <person name="Zhang J."/>
            <person name="Zhao Z."/>
            <person name="Zhou C."/>
            <person name="Zhu D."/>
            <person name="Lee S."/>
            <person name="Bess C."/>
            <person name="Blankenburg K."/>
            <person name="Forbes L."/>
            <person name="Fu Q."/>
            <person name="Gubbala S."/>
            <person name="Hirani K."/>
            <person name="Jayaseelan J.C."/>
            <person name="Lara F."/>
            <person name="Munidasa M."/>
            <person name="Palculict T."/>
            <person name="Patil S."/>
            <person name="Pu L.-L."/>
            <person name="Saada N."/>
            <person name="Tang L."/>
            <person name="Weissenberger G."/>
            <person name="Zhu Y."/>
            <person name="Hemphill L."/>
            <person name="Shang Y."/>
            <person name="Youmans B."/>
            <person name="Ayvaz T."/>
            <person name="Ross M."/>
            <person name="Santibanez J."/>
            <person name="Aqrawi P."/>
            <person name="Gross S."/>
            <person name="Joshi V."/>
            <person name="Fowler G."/>
            <person name="Nazareth L."/>
            <person name="Reid J."/>
            <person name="Worley K."/>
            <person name="Petrosino J."/>
            <person name="Highlander S."/>
            <person name="Gibbs R."/>
            <person name="Gibbs R."/>
        </authorList>
    </citation>
    <scope>NUCLEOTIDE SEQUENCE [LARGE SCALE GENOMIC DNA]</scope>
    <source>
        <strain evidence="8">ATCC 43553</strain>
    </source>
</reference>
<evidence type="ECO:0000256" key="1">
    <source>
        <dbReference type="ARBA" id="ARBA00022670"/>
    </source>
</evidence>
<keyword evidence="1" id="KW-0645">Protease</keyword>
<evidence type="ECO:0000313" key="7">
    <source>
        <dbReference type="EMBL" id="EFF78385.1"/>
    </source>
</evidence>
<dbReference type="AlphaFoldDB" id="D4X4A0"/>
<gene>
    <name evidence="7" type="primary">radC</name>
    <name evidence="7" type="ORF">HMPREF0004_0297</name>
</gene>
<dbReference type="eggNOG" id="COG2003">
    <property type="taxonomic scope" value="Bacteria"/>
</dbReference>
<dbReference type="Proteomes" id="UP000004510">
    <property type="component" value="Unassembled WGS sequence"/>
</dbReference>
<comment type="caution">
    <text evidence="7">The sequence shown here is derived from an EMBL/GenBank/DDBJ whole genome shotgun (WGS) entry which is preliminary data.</text>
</comment>
<dbReference type="HOGENOM" id="CLU_2748449_0_0_4"/>
<keyword evidence="4" id="KW-0862">Zinc</keyword>
<evidence type="ECO:0000256" key="5">
    <source>
        <dbReference type="ARBA" id="ARBA00023049"/>
    </source>
</evidence>
<keyword evidence="2" id="KW-0479">Metal-binding</keyword>
<dbReference type="RefSeq" id="WP_006216188.1">
    <property type="nucleotide sequence ID" value="NZ_GG770409.1"/>
</dbReference>
<name>D4X4A0_9BURK</name>
<keyword evidence="3" id="KW-0378">Hydrolase</keyword>